<accession>A0A9N8HNI6</accession>
<keyword evidence="3" id="KW-1185">Reference proteome</keyword>
<dbReference type="GO" id="GO:0004601">
    <property type="term" value="F:peroxidase activity"/>
    <property type="evidence" value="ECO:0007669"/>
    <property type="project" value="InterPro"/>
</dbReference>
<protein>
    <recommendedName>
        <fullName evidence="4">Peroxidase</fullName>
    </recommendedName>
</protein>
<keyword evidence="1" id="KW-0732">Signal</keyword>
<sequence>MKLALSLISFLAVAVEGSGYSRMVLKYDHGVHLEDVAAAVDVAGVHVERQLACTRGLLISVDEQGLEALQDFGGITVVPEDDSHPVVRRLQGVNTPQGNGECDYAQTCANLRTVAELTVDNVNDIKNEIRSELENGDLSFDGSLGDNAGAVMRLLFHDAASFDKNDAANLSGLNGCVNRGNSGNAGLGNVQAWLVGLQEFLLSDYTINIVSNVDDTRVCVNAGWPSY</sequence>
<evidence type="ECO:0000256" key="1">
    <source>
        <dbReference type="SAM" id="SignalP"/>
    </source>
</evidence>
<dbReference type="PROSITE" id="PS00436">
    <property type="entry name" value="PEROXIDASE_2"/>
    <property type="match status" value="1"/>
</dbReference>
<dbReference type="InterPro" id="IPR019794">
    <property type="entry name" value="Peroxidases_AS"/>
</dbReference>
<evidence type="ECO:0008006" key="4">
    <source>
        <dbReference type="Google" id="ProtNLM"/>
    </source>
</evidence>
<reference evidence="2" key="1">
    <citation type="submission" date="2020-06" db="EMBL/GenBank/DDBJ databases">
        <authorList>
            <consortium name="Plant Systems Biology data submission"/>
        </authorList>
    </citation>
    <scope>NUCLEOTIDE SEQUENCE</scope>
    <source>
        <strain evidence="2">D6</strain>
    </source>
</reference>
<dbReference type="GO" id="GO:0006979">
    <property type="term" value="P:response to oxidative stress"/>
    <property type="evidence" value="ECO:0007669"/>
    <property type="project" value="InterPro"/>
</dbReference>
<dbReference type="Proteomes" id="UP001153069">
    <property type="component" value="Unassembled WGS sequence"/>
</dbReference>
<name>A0A9N8HNI6_9STRA</name>
<feature type="chain" id="PRO_5040434722" description="Peroxidase" evidence="1">
    <location>
        <begin position="18"/>
        <end position="227"/>
    </location>
</feature>
<comment type="caution">
    <text evidence="2">The sequence shown here is derived from an EMBL/GenBank/DDBJ whole genome shotgun (WGS) entry which is preliminary data.</text>
</comment>
<dbReference type="AlphaFoldDB" id="A0A9N8HNI6"/>
<organism evidence="2 3">
    <name type="scientific">Seminavis robusta</name>
    <dbReference type="NCBI Taxonomy" id="568900"/>
    <lineage>
        <taxon>Eukaryota</taxon>
        <taxon>Sar</taxon>
        <taxon>Stramenopiles</taxon>
        <taxon>Ochrophyta</taxon>
        <taxon>Bacillariophyta</taxon>
        <taxon>Bacillariophyceae</taxon>
        <taxon>Bacillariophycidae</taxon>
        <taxon>Naviculales</taxon>
        <taxon>Naviculaceae</taxon>
        <taxon>Seminavis</taxon>
    </lineage>
</organism>
<evidence type="ECO:0000313" key="3">
    <source>
        <dbReference type="Proteomes" id="UP001153069"/>
    </source>
</evidence>
<dbReference type="InterPro" id="IPR010255">
    <property type="entry name" value="Haem_peroxidase_sf"/>
</dbReference>
<dbReference type="GO" id="GO:0020037">
    <property type="term" value="F:heme binding"/>
    <property type="evidence" value="ECO:0007669"/>
    <property type="project" value="InterPro"/>
</dbReference>
<evidence type="ECO:0000313" key="2">
    <source>
        <dbReference type="EMBL" id="CAB9520271.1"/>
    </source>
</evidence>
<feature type="signal peptide" evidence="1">
    <location>
        <begin position="1"/>
        <end position="17"/>
    </location>
</feature>
<dbReference type="SUPFAM" id="SSF48113">
    <property type="entry name" value="Heme-dependent peroxidases"/>
    <property type="match status" value="1"/>
</dbReference>
<proteinExistence type="predicted"/>
<dbReference type="EMBL" id="CAICTM010001085">
    <property type="protein sequence ID" value="CAB9520271.1"/>
    <property type="molecule type" value="Genomic_DNA"/>
</dbReference>
<gene>
    <name evidence="2" type="ORF">SEMRO_1087_G239910.1</name>
</gene>